<dbReference type="InterPro" id="IPR020013">
    <property type="entry name" value="Flagellar_FlgE/F/G"/>
</dbReference>
<keyword evidence="8" id="KW-0969">Cilium</keyword>
<comment type="similarity">
    <text evidence="2 4">Belongs to the flagella basal body rod proteins family.</text>
</comment>
<evidence type="ECO:0000313" key="8">
    <source>
        <dbReference type="EMBL" id="ACL02697.1"/>
    </source>
</evidence>
<dbReference type="PANTHER" id="PTHR30435">
    <property type="entry name" value="FLAGELLAR PROTEIN"/>
    <property type="match status" value="1"/>
</dbReference>
<dbReference type="KEGG" id="dal:Dalk_0994"/>
<dbReference type="InterPro" id="IPR037925">
    <property type="entry name" value="FlgE/F/G-like"/>
</dbReference>
<evidence type="ECO:0000313" key="9">
    <source>
        <dbReference type="Proteomes" id="UP000000739"/>
    </source>
</evidence>
<keyword evidence="8" id="KW-0966">Cell projection</keyword>
<feature type="domain" description="Flagellar basal body rod protein N-terminal" evidence="5">
    <location>
        <begin position="18"/>
        <end position="35"/>
    </location>
</feature>
<sequence length="228" mass="25352">MNIGTIYATKGFYNEYERFEVISNNLANVSTPGFKRDIYALDKNSNPYTETDMSEGPVQHTGNELDFSIQGEGFFEMLGENGLRYTRQGRFLLNADKEIVNAAGDKLLSDRGDPIVVDGGDLSLAPDGTLMVDGKELETIAVVNFENPKMLSKEGATYYVSEGGAGERLERPEGTIVNQGYLEQSNVIVPQEMVKMMESLRTYETFQKYMNTASEMDTKAVSEVGMLR</sequence>
<feature type="domain" description="Flagellar basal-body/hook protein C-terminal" evidence="6">
    <location>
        <begin position="179"/>
        <end position="221"/>
    </location>
</feature>
<dbReference type="NCBIfam" id="TIGR03506">
    <property type="entry name" value="FlgEFG_subfam"/>
    <property type="match status" value="1"/>
</dbReference>
<name>B8FK22_DESAL</name>
<dbReference type="InterPro" id="IPR010930">
    <property type="entry name" value="Flg_bb/hook_C_dom"/>
</dbReference>
<dbReference type="eggNOG" id="COG4786">
    <property type="taxonomic scope" value="Bacteria"/>
</dbReference>
<dbReference type="EMBL" id="CP001322">
    <property type="protein sequence ID" value="ACL02697.1"/>
    <property type="molecule type" value="Genomic_DNA"/>
</dbReference>
<feature type="domain" description="Flagellar hook protein FlgE/F/G-like D1" evidence="7">
    <location>
        <begin position="69"/>
        <end position="128"/>
    </location>
</feature>
<protein>
    <submittedName>
        <fullName evidence="8">Flagellar basal-body rod protein FlgG or FlgF</fullName>
    </submittedName>
</protein>
<reference evidence="8 9" key="1">
    <citation type="journal article" date="2012" name="Environ. Microbiol.">
        <title>The genome sequence of Desulfatibacillum alkenivorans AK-01: a blueprint for anaerobic alkane oxidation.</title>
        <authorList>
            <person name="Callaghan A.V."/>
            <person name="Morris B.E."/>
            <person name="Pereira I.A."/>
            <person name="McInerney M.J."/>
            <person name="Austin R.N."/>
            <person name="Groves J.T."/>
            <person name="Kukor J.J."/>
            <person name="Suflita J.M."/>
            <person name="Young L.Y."/>
            <person name="Zylstra G.J."/>
            <person name="Wawrik B."/>
        </authorList>
    </citation>
    <scope>NUCLEOTIDE SEQUENCE [LARGE SCALE GENOMIC DNA]</scope>
    <source>
        <strain evidence="8 9">AK-01</strain>
    </source>
</reference>
<dbReference type="RefSeq" id="WP_012610135.1">
    <property type="nucleotide sequence ID" value="NC_011768.1"/>
</dbReference>
<dbReference type="Pfam" id="PF00460">
    <property type="entry name" value="Flg_bb_rod"/>
    <property type="match status" value="1"/>
</dbReference>
<keyword evidence="3 4" id="KW-0975">Bacterial flagellum</keyword>
<dbReference type="Proteomes" id="UP000000739">
    <property type="component" value="Chromosome"/>
</dbReference>
<evidence type="ECO:0000256" key="1">
    <source>
        <dbReference type="ARBA" id="ARBA00004117"/>
    </source>
</evidence>
<dbReference type="Pfam" id="PF06429">
    <property type="entry name" value="Flg_bbr_C"/>
    <property type="match status" value="1"/>
</dbReference>
<evidence type="ECO:0000259" key="6">
    <source>
        <dbReference type="Pfam" id="PF06429"/>
    </source>
</evidence>
<keyword evidence="8" id="KW-0282">Flagellum</keyword>
<evidence type="ECO:0000256" key="4">
    <source>
        <dbReference type="RuleBase" id="RU362116"/>
    </source>
</evidence>
<evidence type="ECO:0000259" key="5">
    <source>
        <dbReference type="Pfam" id="PF00460"/>
    </source>
</evidence>
<comment type="subcellular location">
    <subcellularLocation>
        <location evidence="1 4">Bacterial flagellum basal body</location>
    </subcellularLocation>
</comment>
<organism evidence="8 9">
    <name type="scientific">Desulfatibacillum aliphaticivorans</name>
    <dbReference type="NCBI Taxonomy" id="218208"/>
    <lineage>
        <taxon>Bacteria</taxon>
        <taxon>Pseudomonadati</taxon>
        <taxon>Thermodesulfobacteriota</taxon>
        <taxon>Desulfobacteria</taxon>
        <taxon>Desulfobacterales</taxon>
        <taxon>Desulfatibacillaceae</taxon>
        <taxon>Desulfatibacillum</taxon>
    </lineage>
</organism>
<dbReference type="GO" id="GO:0071978">
    <property type="term" value="P:bacterial-type flagellum-dependent swarming motility"/>
    <property type="evidence" value="ECO:0007669"/>
    <property type="project" value="TreeGrafter"/>
</dbReference>
<evidence type="ECO:0000256" key="2">
    <source>
        <dbReference type="ARBA" id="ARBA00009677"/>
    </source>
</evidence>
<dbReference type="InterPro" id="IPR001444">
    <property type="entry name" value="Flag_bb_rod_N"/>
</dbReference>
<gene>
    <name evidence="8" type="ordered locus">Dalk_0994</name>
</gene>
<dbReference type="AlphaFoldDB" id="B8FK22"/>
<dbReference type="InterPro" id="IPR053967">
    <property type="entry name" value="LlgE_F_G-like_D1"/>
</dbReference>
<evidence type="ECO:0000259" key="7">
    <source>
        <dbReference type="Pfam" id="PF22692"/>
    </source>
</evidence>
<dbReference type="HOGENOM" id="CLU_013687_0_0_7"/>
<evidence type="ECO:0000256" key="3">
    <source>
        <dbReference type="ARBA" id="ARBA00023143"/>
    </source>
</evidence>
<keyword evidence="9" id="KW-1185">Reference proteome</keyword>
<proteinExistence type="inferred from homology"/>
<dbReference type="GO" id="GO:0009425">
    <property type="term" value="C:bacterial-type flagellum basal body"/>
    <property type="evidence" value="ECO:0007669"/>
    <property type="project" value="UniProtKB-SubCell"/>
</dbReference>
<dbReference type="Pfam" id="PF22692">
    <property type="entry name" value="LlgE_F_G_D1"/>
    <property type="match status" value="1"/>
</dbReference>
<accession>B8FK22</accession>
<dbReference type="PANTHER" id="PTHR30435:SF19">
    <property type="entry name" value="FLAGELLAR BASAL-BODY ROD PROTEIN FLGG"/>
    <property type="match status" value="1"/>
</dbReference>
<dbReference type="SUPFAM" id="SSF117143">
    <property type="entry name" value="Flagellar hook protein flgE"/>
    <property type="match status" value="1"/>
</dbReference>